<gene>
    <name evidence="2" type="ORF">EDD18DRAFT_1192768</name>
</gene>
<dbReference type="InterPro" id="IPR041667">
    <property type="entry name" value="Cupin_8"/>
</dbReference>
<comment type="caution">
    <text evidence="2">The sequence shown here is derived from an EMBL/GenBank/DDBJ whole genome shotgun (WGS) entry which is preliminary data.</text>
</comment>
<name>A0AA39PNM1_9AGAR</name>
<dbReference type="SUPFAM" id="SSF51197">
    <property type="entry name" value="Clavaminate synthase-like"/>
    <property type="match status" value="1"/>
</dbReference>
<proteinExistence type="predicted"/>
<evidence type="ECO:0000259" key="1">
    <source>
        <dbReference type="PROSITE" id="PS51184"/>
    </source>
</evidence>
<feature type="domain" description="JmjC" evidence="1">
    <location>
        <begin position="145"/>
        <end position="322"/>
    </location>
</feature>
<dbReference type="EMBL" id="JAUEPU010000043">
    <property type="protein sequence ID" value="KAK0486996.1"/>
    <property type="molecule type" value="Genomic_DNA"/>
</dbReference>
<dbReference type="InterPro" id="IPR014710">
    <property type="entry name" value="RmlC-like_jellyroll"/>
</dbReference>
<evidence type="ECO:0000313" key="3">
    <source>
        <dbReference type="Proteomes" id="UP001175228"/>
    </source>
</evidence>
<dbReference type="Pfam" id="PF13621">
    <property type="entry name" value="Cupin_8"/>
    <property type="match status" value="1"/>
</dbReference>
<dbReference type="InterPro" id="IPR003347">
    <property type="entry name" value="JmjC_dom"/>
</dbReference>
<protein>
    <submittedName>
        <fullName evidence="2">Cupin-like domain-containing protein</fullName>
    </submittedName>
</protein>
<dbReference type="Proteomes" id="UP001175228">
    <property type="component" value="Unassembled WGS sequence"/>
</dbReference>
<dbReference type="PANTHER" id="PTHR12461">
    <property type="entry name" value="HYPOXIA-INDUCIBLE FACTOR 1 ALPHA INHIBITOR-RELATED"/>
    <property type="match status" value="1"/>
</dbReference>
<organism evidence="2 3">
    <name type="scientific">Armillaria luteobubalina</name>
    <dbReference type="NCBI Taxonomy" id="153913"/>
    <lineage>
        <taxon>Eukaryota</taxon>
        <taxon>Fungi</taxon>
        <taxon>Dikarya</taxon>
        <taxon>Basidiomycota</taxon>
        <taxon>Agaricomycotina</taxon>
        <taxon>Agaricomycetes</taxon>
        <taxon>Agaricomycetidae</taxon>
        <taxon>Agaricales</taxon>
        <taxon>Marasmiineae</taxon>
        <taxon>Physalacriaceae</taxon>
        <taxon>Armillaria</taxon>
    </lineage>
</organism>
<dbReference type="PANTHER" id="PTHR12461:SF99">
    <property type="entry name" value="BIFUNCTIONAL PEPTIDASE AND (3S)-LYSYL HYDROXYLASE JMJD7"/>
    <property type="match status" value="1"/>
</dbReference>
<dbReference type="SMART" id="SM00558">
    <property type="entry name" value="JmjC"/>
    <property type="match status" value="1"/>
</dbReference>
<dbReference type="PROSITE" id="PS51184">
    <property type="entry name" value="JMJC"/>
    <property type="match status" value="1"/>
</dbReference>
<evidence type="ECO:0000313" key="2">
    <source>
        <dbReference type="EMBL" id="KAK0486996.1"/>
    </source>
</evidence>
<sequence>MSRAMESLKWFSREYHDLNGSHIDILDKPPTPLEFSRIAHISRPVVIHGFRIPATKDLWTNEYLCDKMEDRPISVSVTPNGLADAVTMGPDGASYFVEPHIELMSMRDLLSKLDGDITGSVETSEACYLQSQNGNVYSATYFADNTAKDFSEFHVLRPDIPSDVLWCSEAFNKHPDAVNLWIGDSKSTTSIHCDPYENIYTVVRGVKYFTLLPPSEGWCLQERTYPHAQYIRPSPSAELCIKPSPASTPPIRWSSVSDPNYPGALPPNEAHPINIALKAGETLYLPAGWWHYVQQSDEITIALNWWYDIELRGMTWVLLTFLRGVNAPAVKDSKAEIENVKGEDSKIGLSASRPHHVIFTW</sequence>
<dbReference type="AlphaFoldDB" id="A0AA39PNM1"/>
<accession>A0AA39PNM1</accession>
<keyword evidence="3" id="KW-1185">Reference proteome</keyword>
<dbReference type="Gene3D" id="2.60.120.10">
    <property type="entry name" value="Jelly Rolls"/>
    <property type="match status" value="1"/>
</dbReference>
<reference evidence="2" key="1">
    <citation type="submission" date="2023-06" db="EMBL/GenBank/DDBJ databases">
        <authorList>
            <consortium name="Lawrence Berkeley National Laboratory"/>
            <person name="Ahrendt S."/>
            <person name="Sahu N."/>
            <person name="Indic B."/>
            <person name="Wong-Bajracharya J."/>
            <person name="Merenyi Z."/>
            <person name="Ke H.-M."/>
            <person name="Monk M."/>
            <person name="Kocsube S."/>
            <person name="Drula E."/>
            <person name="Lipzen A."/>
            <person name="Balint B."/>
            <person name="Henrissat B."/>
            <person name="Andreopoulos B."/>
            <person name="Martin F.M."/>
            <person name="Harder C.B."/>
            <person name="Rigling D."/>
            <person name="Ford K.L."/>
            <person name="Foster G.D."/>
            <person name="Pangilinan J."/>
            <person name="Papanicolaou A."/>
            <person name="Barry K."/>
            <person name="LaButti K."/>
            <person name="Viragh M."/>
            <person name="Koriabine M."/>
            <person name="Yan M."/>
            <person name="Riley R."/>
            <person name="Champramary S."/>
            <person name="Plett K.L."/>
            <person name="Tsai I.J."/>
            <person name="Slot J."/>
            <person name="Sipos G."/>
            <person name="Plett J."/>
            <person name="Nagy L.G."/>
            <person name="Grigoriev I.V."/>
        </authorList>
    </citation>
    <scope>NUCLEOTIDE SEQUENCE</scope>
    <source>
        <strain evidence="2">HWK02</strain>
    </source>
</reference>